<dbReference type="PROSITE" id="PS00022">
    <property type="entry name" value="EGF_1"/>
    <property type="match status" value="1"/>
</dbReference>
<name>A0ABN8QUE0_9CNID</name>
<keyword evidence="4" id="KW-1185">Reference proteome</keyword>
<evidence type="ECO:0000259" key="2">
    <source>
        <dbReference type="PROSITE" id="PS50026"/>
    </source>
</evidence>
<keyword evidence="1" id="KW-0245">EGF-like domain</keyword>
<dbReference type="Gene3D" id="2.10.25.10">
    <property type="entry name" value="Laminin"/>
    <property type="match status" value="1"/>
</dbReference>
<reference evidence="3 4" key="1">
    <citation type="submission" date="2022-05" db="EMBL/GenBank/DDBJ databases">
        <authorList>
            <consortium name="Genoscope - CEA"/>
            <person name="William W."/>
        </authorList>
    </citation>
    <scope>NUCLEOTIDE SEQUENCE [LARGE SCALE GENOMIC DNA]</scope>
</reference>
<dbReference type="CDD" id="cd00054">
    <property type="entry name" value="EGF_CA"/>
    <property type="match status" value="1"/>
</dbReference>
<dbReference type="SMART" id="SM00181">
    <property type="entry name" value="EGF"/>
    <property type="match status" value="1"/>
</dbReference>
<feature type="non-terminal residue" evidence="3">
    <location>
        <position position="1"/>
    </location>
</feature>
<evidence type="ECO:0000313" key="3">
    <source>
        <dbReference type="EMBL" id="CAH3168787.1"/>
    </source>
</evidence>
<keyword evidence="1" id="KW-1015">Disulfide bond</keyword>
<feature type="disulfide bond" evidence="1">
    <location>
        <begin position="161"/>
        <end position="170"/>
    </location>
</feature>
<evidence type="ECO:0000256" key="1">
    <source>
        <dbReference type="PROSITE-ProRule" id="PRU00076"/>
    </source>
</evidence>
<dbReference type="SUPFAM" id="SSF57196">
    <property type="entry name" value="EGF/Laminin"/>
    <property type="match status" value="1"/>
</dbReference>
<dbReference type="Proteomes" id="UP001159405">
    <property type="component" value="Unassembled WGS sequence"/>
</dbReference>
<feature type="disulfide bond" evidence="1">
    <location>
        <begin position="142"/>
        <end position="159"/>
    </location>
</feature>
<comment type="caution">
    <text evidence="1">Lacks conserved residue(s) required for the propagation of feature annotation.</text>
</comment>
<dbReference type="PROSITE" id="PS01186">
    <property type="entry name" value="EGF_2"/>
    <property type="match status" value="1"/>
</dbReference>
<dbReference type="PROSITE" id="PS50026">
    <property type="entry name" value="EGF_3"/>
    <property type="match status" value="1"/>
</dbReference>
<evidence type="ECO:0000313" key="4">
    <source>
        <dbReference type="Proteomes" id="UP001159405"/>
    </source>
</evidence>
<comment type="caution">
    <text evidence="3">The sequence shown here is derived from an EMBL/GenBank/DDBJ whole genome shotgun (WGS) entry which is preliminary data.</text>
</comment>
<sequence length="176" mass="20272">RTTVAVVIEPKNTTVFRYQNRPVSYGHFELYFYSILEAQKLASFFVEKQSECPFECVNDLKCYSCNIAVYPVSKGHLCELLTTDKYRAKAKFHANASFHHYSLLKQKEIMFIIELMEINIISRTNCFALESLSATPCRQKPCGDNGDCFPDFRLNTYSCKCHPGFAGIYCERRGNK</sequence>
<proteinExistence type="predicted"/>
<dbReference type="InterPro" id="IPR000742">
    <property type="entry name" value="EGF"/>
</dbReference>
<accession>A0ABN8QUE0</accession>
<protein>
    <recommendedName>
        <fullName evidence="2">EGF-like domain-containing protein</fullName>
    </recommendedName>
</protein>
<gene>
    <name evidence="3" type="ORF">PLOB_00009411</name>
</gene>
<feature type="domain" description="EGF-like" evidence="2">
    <location>
        <begin position="133"/>
        <end position="171"/>
    </location>
</feature>
<dbReference type="EMBL" id="CALNXK010000146">
    <property type="protein sequence ID" value="CAH3168787.1"/>
    <property type="molecule type" value="Genomic_DNA"/>
</dbReference>
<organism evidence="3 4">
    <name type="scientific">Porites lobata</name>
    <dbReference type="NCBI Taxonomy" id="104759"/>
    <lineage>
        <taxon>Eukaryota</taxon>
        <taxon>Metazoa</taxon>
        <taxon>Cnidaria</taxon>
        <taxon>Anthozoa</taxon>
        <taxon>Hexacorallia</taxon>
        <taxon>Scleractinia</taxon>
        <taxon>Fungiina</taxon>
        <taxon>Poritidae</taxon>
        <taxon>Porites</taxon>
    </lineage>
</organism>